<dbReference type="GO" id="GO:0003735">
    <property type="term" value="F:structural constituent of ribosome"/>
    <property type="evidence" value="ECO:0007669"/>
    <property type="project" value="InterPro"/>
</dbReference>
<dbReference type="STRING" id="1437425.CSEC_0222"/>
<keyword evidence="2 5" id="KW-0689">Ribosomal protein</keyword>
<dbReference type="RefSeq" id="WP_041016557.1">
    <property type="nucleotide sequence ID" value="NZ_CCEJ010000001.1"/>
</dbReference>
<dbReference type="NCBIfam" id="TIGR00012">
    <property type="entry name" value="L29"/>
    <property type="match status" value="1"/>
</dbReference>
<dbReference type="CDD" id="cd00427">
    <property type="entry name" value="Ribosomal_L29_HIP"/>
    <property type="match status" value="1"/>
</dbReference>
<evidence type="ECO:0000256" key="4">
    <source>
        <dbReference type="ARBA" id="ARBA00035204"/>
    </source>
</evidence>
<evidence type="ECO:0000256" key="3">
    <source>
        <dbReference type="ARBA" id="ARBA00023274"/>
    </source>
</evidence>
<dbReference type="HAMAP" id="MF_00374">
    <property type="entry name" value="Ribosomal_uL29"/>
    <property type="match status" value="1"/>
</dbReference>
<protein>
    <recommendedName>
        <fullName evidence="4 5">Large ribosomal subunit protein uL29</fullName>
    </recommendedName>
</protein>
<dbReference type="eggNOG" id="COG0255">
    <property type="taxonomic scope" value="Bacteria"/>
</dbReference>
<dbReference type="EMBL" id="CCEJ010000001">
    <property type="protein sequence ID" value="CDR33061.1"/>
    <property type="molecule type" value="Genomic_DNA"/>
</dbReference>
<accession>A0A090CY16</accession>
<comment type="caution">
    <text evidence="6">The sequence shown here is derived from an EMBL/GenBank/DDBJ whole genome shotgun (WGS) entry which is preliminary data.</text>
</comment>
<dbReference type="GO" id="GO:1990904">
    <property type="term" value="C:ribonucleoprotein complex"/>
    <property type="evidence" value="ECO:0007669"/>
    <property type="project" value="UniProtKB-KW"/>
</dbReference>
<dbReference type="Pfam" id="PF00831">
    <property type="entry name" value="Ribosomal_L29"/>
    <property type="match status" value="1"/>
</dbReference>
<dbReference type="InterPro" id="IPR001854">
    <property type="entry name" value="Ribosomal_uL29"/>
</dbReference>
<evidence type="ECO:0000313" key="7">
    <source>
        <dbReference type="Proteomes" id="UP000031552"/>
    </source>
</evidence>
<dbReference type="Gene3D" id="1.10.287.310">
    <property type="match status" value="1"/>
</dbReference>
<evidence type="ECO:0000256" key="1">
    <source>
        <dbReference type="ARBA" id="ARBA00009254"/>
    </source>
</evidence>
<keyword evidence="3 5" id="KW-0687">Ribonucleoprotein</keyword>
<dbReference type="Proteomes" id="UP000031552">
    <property type="component" value="Unassembled WGS sequence"/>
</dbReference>
<dbReference type="GO" id="GO:0005840">
    <property type="term" value="C:ribosome"/>
    <property type="evidence" value="ECO:0007669"/>
    <property type="project" value="UniProtKB-KW"/>
</dbReference>
<dbReference type="OrthoDB" id="21612at2"/>
<keyword evidence="7" id="KW-1185">Reference proteome</keyword>
<evidence type="ECO:0000313" key="6">
    <source>
        <dbReference type="EMBL" id="CDR33061.1"/>
    </source>
</evidence>
<evidence type="ECO:0000256" key="5">
    <source>
        <dbReference type="HAMAP-Rule" id="MF_00374"/>
    </source>
</evidence>
<dbReference type="GO" id="GO:0006412">
    <property type="term" value="P:translation"/>
    <property type="evidence" value="ECO:0007669"/>
    <property type="project" value="UniProtKB-UniRule"/>
</dbReference>
<comment type="similarity">
    <text evidence="1 5">Belongs to the universal ribosomal protein uL29 family.</text>
</comment>
<dbReference type="AlphaFoldDB" id="A0A090CY16"/>
<evidence type="ECO:0000256" key="2">
    <source>
        <dbReference type="ARBA" id="ARBA00022980"/>
    </source>
</evidence>
<sequence>MLKASELKDKASEELEAMLIDLRKDLFASVNEAKQTKRIDKPHLVKQKRKDIARILTVMREKKRQATKQ</sequence>
<dbReference type="InterPro" id="IPR036049">
    <property type="entry name" value="Ribosomal_uL29_sf"/>
</dbReference>
<reference evidence="6" key="1">
    <citation type="submission" date="2013-12" db="EMBL/GenBank/DDBJ databases">
        <authorList>
            <person name="Linke B."/>
        </authorList>
    </citation>
    <scope>NUCLEOTIDE SEQUENCE [LARGE SCALE GENOMIC DNA]</scope>
    <source>
        <strain evidence="6">CRIB-18</strain>
    </source>
</reference>
<organism evidence="6 7">
    <name type="scientific">Candidatus Criblamydia sequanensis CRIB-18</name>
    <dbReference type="NCBI Taxonomy" id="1437425"/>
    <lineage>
        <taxon>Bacteria</taxon>
        <taxon>Pseudomonadati</taxon>
        <taxon>Chlamydiota</taxon>
        <taxon>Chlamydiia</taxon>
        <taxon>Parachlamydiales</taxon>
        <taxon>Candidatus Criblamydiaceae</taxon>
        <taxon>Candidatus Criblamydia</taxon>
    </lineage>
</organism>
<gene>
    <name evidence="5 6" type="primary">rpmC</name>
    <name evidence="6" type="ORF">CSEC_0222</name>
</gene>
<name>A0A090CY16_9BACT</name>
<proteinExistence type="inferred from homology"/>
<reference evidence="6" key="2">
    <citation type="submission" date="2014-09" db="EMBL/GenBank/DDBJ databases">
        <title>Criblamydia sequanensis harbors a mega-plasmid encoding arsenite resistance.</title>
        <authorList>
            <person name="Bertelli C."/>
            <person name="Goesmann A."/>
            <person name="Greub G."/>
        </authorList>
    </citation>
    <scope>NUCLEOTIDE SEQUENCE [LARGE SCALE GENOMIC DNA]</scope>
    <source>
        <strain evidence="6">CRIB-18</strain>
    </source>
</reference>
<dbReference type="SUPFAM" id="SSF46561">
    <property type="entry name" value="Ribosomal protein L29 (L29p)"/>
    <property type="match status" value="1"/>
</dbReference>